<dbReference type="PROSITE" id="PS50850">
    <property type="entry name" value="MFS"/>
    <property type="match status" value="1"/>
</dbReference>
<feature type="transmembrane region" description="Helical" evidence="5">
    <location>
        <begin position="289"/>
        <end position="307"/>
    </location>
</feature>
<dbReference type="Pfam" id="PF07690">
    <property type="entry name" value="MFS_1"/>
    <property type="match status" value="2"/>
</dbReference>
<dbReference type="InterPro" id="IPR020846">
    <property type="entry name" value="MFS_dom"/>
</dbReference>
<dbReference type="InterPro" id="IPR036259">
    <property type="entry name" value="MFS_trans_sf"/>
</dbReference>
<dbReference type="GO" id="GO:0022857">
    <property type="term" value="F:transmembrane transporter activity"/>
    <property type="evidence" value="ECO:0007669"/>
    <property type="project" value="InterPro"/>
</dbReference>
<reference evidence="7 8" key="1">
    <citation type="submission" date="2020-05" db="EMBL/GenBank/DDBJ databases">
        <authorList>
            <person name="Mo P."/>
        </authorList>
    </citation>
    <scope>NUCLEOTIDE SEQUENCE [LARGE SCALE GENOMIC DNA]</scope>
    <source>
        <strain evidence="7 8">Gen01</strain>
    </source>
</reference>
<organism evidence="7 8">
    <name type="scientific">Pseudonocardia broussonetiae</name>
    <dbReference type="NCBI Taxonomy" id="2736640"/>
    <lineage>
        <taxon>Bacteria</taxon>
        <taxon>Bacillati</taxon>
        <taxon>Actinomycetota</taxon>
        <taxon>Actinomycetes</taxon>
        <taxon>Pseudonocardiales</taxon>
        <taxon>Pseudonocardiaceae</taxon>
        <taxon>Pseudonocardia</taxon>
    </lineage>
</organism>
<dbReference type="KEGG" id="pbro:HOP40_33630"/>
<evidence type="ECO:0000259" key="6">
    <source>
        <dbReference type="PROSITE" id="PS50850"/>
    </source>
</evidence>
<evidence type="ECO:0000256" key="4">
    <source>
        <dbReference type="ARBA" id="ARBA00023136"/>
    </source>
</evidence>
<evidence type="ECO:0000256" key="3">
    <source>
        <dbReference type="ARBA" id="ARBA00022989"/>
    </source>
</evidence>
<dbReference type="SUPFAM" id="SSF103473">
    <property type="entry name" value="MFS general substrate transporter"/>
    <property type="match status" value="1"/>
</dbReference>
<feature type="transmembrane region" description="Helical" evidence="5">
    <location>
        <begin position="88"/>
        <end position="107"/>
    </location>
</feature>
<dbReference type="Gene3D" id="1.20.1250.20">
    <property type="entry name" value="MFS general substrate transporter like domains"/>
    <property type="match status" value="1"/>
</dbReference>
<feature type="transmembrane region" description="Helical" evidence="5">
    <location>
        <begin position="177"/>
        <end position="200"/>
    </location>
</feature>
<accession>A0A6M6JSL8</accession>
<feature type="domain" description="Major facilitator superfamily (MFS) profile" evidence="6">
    <location>
        <begin position="22"/>
        <end position="395"/>
    </location>
</feature>
<feature type="transmembrane region" description="Helical" evidence="5">
    <location>
        <begin position="21"/>
        <end position="40"/>
    </location>
</feature>
<dbReference type="InterPro" id="IPR051788">
    <property type="entry name" value="MFS_Transporter"/>
</dbReference>
<dbReference type="GO" id="GO:0005886">
    <property type="term" value="C:plasma membrane"/>
    <property type="evidence" value="ECO:0007669"/>
    <property type="project" value="UniProtKB-SubCell"/>
</dbReference>
<proteinExistence type="predicted"/>
<dbReference type="InterPro" id="IPR011701">
    <property type="entry name" value="MFS"/>
</dbReference>
<feature type="transmembrane region" description="Helical" evidence="5">
    <location>
        <begin position="374"/>
        <end position="395"/>
    </location>
</feature>
<feature type="transmembrane region" description="Helical" evidence="5">
    <location>
        <begin position="259"/>
        <end position="277"/>
    </location>
</feature>
<dbReference type="PANTHER" id="PTHR23514">
    <property type="entry name" value="BYPASS OF STOP CODON PROTEIN 6"/>
    <property type="match status" value="1"/>
</dbReference>
<feature type="transmembrane region" description="Helical" evidence="5">
    <location>
        <begin position="113"/>
        <end position="132"/>
    </location>
</feature>
<feature type="transmembrane region" description="Helical" evidence="5">
    <location>
        <begin position="347"/>
        <end position="368"/>
    </location>
</feature>
<feature type="transmembrane region" description="Helical" evidence="5">
    <location>
        <begin position="60"/>
        <end position="81"/>
    </location>
</feature>
<evidence type="ECO:0000256" key="2">
    <source>
        <dbReference type="ARBA" id="ARBA00022692"/>
    </source>
</evidence>
<feature type="transmembrane region" description="Helical" evidence="5">
    <location>
        <begin position="225"/>
        <end position="247"/>
    </location>
</feature>
<keyword evidence="8" id="KW-1185">Reference proteome</keyword>
<sequence>MPELVRRSSEGSRGVSTELRRARNAVVVAFAVNGLAFASFISRTPAIADGLGLSTSQLALMLLCLSAGSVAGLPLAGPLVARLGPARSVLVAALTETVGLASLATGLLTGTVWPAALGLVVTGLGTGVWDVAMNVAGAEVEQRRGRTLMPRLHAAFSIGTVTGAGLGALTAATGVPLAAQILGVVVLIPVVMTVTVRGFLPSTPVPTRAEGGPGVLAAWREPRTLLIGVLVLGFAFTEGSANDWIAYALVEGYGSSETVGAVAFGVFVTAMTVGRTFGGSLLERFGRVVVLRAAAGLALVGLLLVLVGGSVPVALAGALLWGLGASLGFPVGMSAAADDPAHAAARVSVVSSVGYTAFLAGPPLIGLLAEGSGILRALFVVLGALLVGLLATGAARPVATGTTRTPAEPARRGGSPQA</sequence>
<feature type="transmembrane region" description="Helical" evidence="5">
    <location>
        <begin position="152"/>
        <end position="171"/>
    </location>
</feature>
<keyword evidence="2 5" id="KW-0812">Transmembrane</keyword>
<evidence type="ECO:0000256" key="1">
    <source>
        <dbReference type="ARBA" id="ARBA00004651"/>
    </source>
</evidence>
<evidence type="ECO:0000256" key="5">
    <source>
        <dbReference type="SAM" id="Phobius"/>
    </source>
</evidence>
<comment type="subcellular location">
    <subcellularLocation>
        <location evidence="1">Cell membrane</location>
        <topology evidence="1">Multi-pass membrane protein</topology>
    </subcellularLocation>
</comment>
<dbReference type="CDD" id="cd17393">
    <property type="entry name" value="MFS_MosC_like"/>
    <property type="match status" value="1"/>
</dbReference>
<feature type="transmembrane region" description="Helical" evidence="5">
    <location>
        <begin position="313"/>
        <end position="335"/>
    </location>
</feature>
<evidence type="ECO:0000313" key="7">
    <source>
        <dbReference type="EMBL" id="QJY50096.1"/>
    </source>
</evidence>
<dbReference type="Proteomes" id="UP000505377">
    <property type="component" value="Chromosome"/>
</dbReference>
<dbReference type="PANTHER" id="PTHR23514:SF13">
    <property type="entry name" value="INNER MEMBRANE PROTEIN YBJJ"/>
    <property type="match status" value="1"/>
</dbReference>
<evidence type="ECO:0000313" key="8">
    <source>
        <dbReference type="Proteomes" id="UP000505377"/>
    </source>
</evidence>
<name>A0A6M6JSL8_9PSEU</name>
<protein>
    <submittedName>
        <fullName evidence="7">MFS transporter</fullName>
    </submittedName>
</protein>
<dbReference type="EMBL" id="CP053564">
    <property type="protein sequence ID" value="QJY50096.1"/>
    <property type="molecule type" value="Genomic_DNA"/>
</dbReference>
<keyword evidence="4 5" id="KW-0472">Membrane</keyword>
<dbReference type="AlphaFoldDB" id="A0A6M6JSL8"/>
<gene>
    <name evidence="7" type="ORF">HOP40_33630</name>
</gene>
<keyword evidence="3 5" id="KW-1133">Transmembrane helix</keyword>